<evidence type="ECO:0000313" key="2">
    <source>
        <dbReference type="EMBL" id="DAF44952.1"/>
    </source>
</evidence>
<reference evidence="2" key="1">
    <citation type="journal article" date="2021" name="Proc. Natl. Acad. Sci. U.S.A.">
        <title>A Catalog of Tens of Thousands of Viruses from Human Metagenomes Reveals Hidden Associations with Chronic Diseases.</title>
        <authorList>
            <person name="Tisza M.J."/>
            <person name="Buck C.B."/>
        </authorList>
    </citation>
    <scope>NUCLEOTIDE SEQUENCE</scope>
    <source>
        <strain evidence="2">CtCIv11</strain>
    </source>
</reference>
<sequence>MIYPITELDKQILLQPQLDVQYRFTIQDNLGNVLNTANNIVPDTYTVSSDDNIRRKITVSVYDIKKVEDWLNLYMRLNFVFEVGIFSLRKGDYIWYPCGTYIITDSSTVKDAINNTLTTTLEDWFAKMDGTRNGQVGGAATVIIEQKDSDGNITTIQKVLRNFIVSEEITDKILIEDIGEFYGMQSTNPNDYLEYRKNNPDWNKLPSDLEFSAGDTQADIVSDITELYPNVQSYFDVYNNFCCNMIPSCQNDSIVLDNNFIQKILVAESTENTTYTLSSIKNVTEVFGKSYEIDRNADENCVVSSNVFNLTLDKYDSYSEYEIIAFKPKSTNIANPMLNINSLGQIPIYQEYTSNPIPQNTIIANEVNTIMIRKQEETFISYYLGQFQPHALCVLTGNLSDKKYTKKYFEDKYNCKNVILRLEHDSPYTVQKIKEVLDVKTGDEFDNIMSNSVAEQNAIYFNRKSSSMNDTVEISTKLVPWLDVNQKVEYQKIDDDTPKQYIVKGISHNLSSCISTITLQRFYPLYYD</sequence>
<accession>A0A8S5S211</accession>
<organism evidence="2">
    <name type="scientific">Siphoviridae sp. ctCIv11</name>
    <dbReference type="NCBI Taxonomy" id="2827806"/>
    <lineage>
        <taxon>Viruses</taxon>
        <taxon>Duplodnaviria</taxon>
        <taxon>Heunggongvirae</taxon>
        <taxon>Uroviricota</taxon>
        <taxon>Caudoviricetes</taxon>
    </lineage>
</organism>
<dbReference type="Pfam" id="PF16467">
    <property type="entry name" value="DUF5048"/>
    <property type="match status" value="1"/>
</dbReference>
<evidence type="ECO:0000259" key="1">
    <source>
        <dbReference type="Pfam" id="PF16467"/>
    </source>
</evidence>
<dbReference type="EMBL" id="BK032513">
    <property type="protein sequence ID" value="DAF44952.1"/>
    <property type="molecule type" value="Genomic_DNA"/>
</dbReference>
<proteinExistence type="predicted"/>
<name>A0A8S5S211_9CAUD</name>
<feature type="domain" description="DUF5048" evidence="1">
    <location>
        <begin position="425"/>
        <end position="526"/>
    </location>
</feature>
<dbReference type="InterPro" id="IPR032489">
    <property type="entry name" value="DUF5048"/>
</dbReference>
<protein>
    <recommendedName>
        <fullName evidence="1">DUF5048 domain-containing protein</fullName>
    </recommendedName>
</protein>